<gene>
    <name evidence="4" type="ORF">POCTA_138.1.T0690222</name>
</gene>
<evidence type="ECO:0000256" key="2">
    <source>
        <dbReference type="ARBA" id="ARBA00022737"/>
    </source>
</evidence>
<dbReference type="OrthoDB" id="291007at2759"/>
<organism evidence="4 5">
    <name type="scientific">Paramecium octaurelia</name>
    <dbReference type="NCBI Taxonomy" id="43137"/>
    <lineage>
        <taxon>Eukaryota</taxon>
        <taxon>Sar</taxon>
        <taxon>Alveolata</taxon>
        <taxon>Ciliophora</taxon>
        <taxon>Intramacronucleata</taxon>
        <taxon>Oligohymenophorea</taxon>
        <taxon>Peniculida</taxon>
        <taxon>Parameciidae</taxon>
        <taxon>Paramecium</taxon>
    </lineage>
</organism>
<dbReference type="AlphaFoldDB" id="A0A8S1VNG2"/>
<reference evidence="4" key="1">
    <citation type="submission" date="2021-01" db="EMBL/GenBank/DDBJ databases">
        <authorList>
            <consortium name="Genoscope - CEA"/>
            <person name="William W."/>
        </authorList>
    </citation>
    <scope>NUCLEOTIDE SEQUENCE</scope>
</reference>
<dbReference type="EMBL" id="CAJJDP010000068">
    <property type="protein sequence ID" value="CAD8177765.1"/>
    <property type="molecule type" value="Genomic_DNA"/>
</dbReference>
<keyword evidence="1" id="KW-0732">Signal</keyword>
<dbReference type="Proteomes" id="UP000683925">
    <property type="component" value="Unassembled WGS sequence"/>
</dbReference>
<evidence type="ECO:0000256" key="3">
    <source>
        <dbReference type="ARBA" id="ARBA00023157"/>
    </source>
</evidence>
<evidence type="ECO:0000313" key="5">
    <source>
        <dbReference type="Proteomes" id="UP000683925"/>
    </source>
</evidence>
<sequence length="347" mass="40320">MILVINVNIHVQTFAKLVNLEVVLNVFFGYDLNADFNCVPMCGDGNVIPYSAEQCDLTDDGKQDNCQDCLYILIADCKHQLLSMCLECEVGFQLLENACFPHCGDKFILQQYEECDDGNLQPYDGCFQCKFECSEDCNICDKGQCILQCEDGYKFVNNNCLSVCGDQIVTKEEDCDDGNTIQFDGCFNCMYSYSCPENCYDCYQGTCLDCNHKYQLLNSNQCKLQLDCGDGQLFRNKRNVMMEIMRLQMDLGMRHDDKRFSQLMFIFQTSKISNYVSQYDLKQLIYKHLVQLISKSIHNFAFIRKNKFQFIKFKKEELDQQFNYQLGCGIICQFWRICHQNKRAIIT</sequence>
<comment type="caution">
    <text evidence="4">The sequence shown here is derived from an EMBL/GenBank/DDBJ whole genome shotgun (WGS) entry which is preliminary data.</text>
</comment>
<name>A0A8S1VNG2_PAROT</name>
<protein>
    <submittedName>
        <fullName evidence="4">Uncharacterized protein</fullName>
    </submittedName>
</protein>
<keyword evidence="3" id="KW-1015">Disulfide bond</keyword>
<evidence type="ECO:0000256" key="1">
    <source>
        <dbReference type="ARBA" id="ARBA00022729"/>
    </source>
</evidence>
<dbReference type="NCBIfam" id="TIGR02232">
    <property type="entry name" value="myxo_disulf_rpt"/>
    <property type="match status" value="2"/>
</dbReference>
<evidence type="ECO:0000313" key="4">
    <source>
        <dbReference type="EMBL" id="CAD8177765.1"/>
    </source>
</evidence>
<keyword evidence="2" id="KW-0677">Repeat</keyword>
<proteinExistence type="predicted"/>
<dbReference type="Pfam" id="PF13948">
    <property type="entry name" value="DUF4215"/>
    <property type="match status" value="3"/>
</dbReference>
<keyword evidence="5" id="KW-1185">Reference proteome</keyword>
<dbReference type="PANTHER" id="PTHR39767:SF2">
    <property type="entry name" value="CHROMOSOME UNDETERMINED SCAFFOLD_1, WHOLE GENOME SHOTGUN SEQUENCE"/>
    <property type="match status" value="1"/>
</dbReference>
<accession>A0A8S1VNG2</accession>
<dbReference type="PANTHER" id="PTHR39767">
    <property type="entry name" value="CALCIUM/CALMODULIN-BINDING MEMBRANE PROTEIN PCM4-RELATED"/>
    <property type="match status" value="1"/>
</dbReference>
<dbReference type="InterPro" id="IPR011936">
    <property type="entry name" value="Myxo_disulph_rpt"/>
</dbReference>